<dbReference type="RefSeq" id="WP_189361245.1">
    <property type="nucleotide sequence ID" value="NZ_MCIF01000002.1"/>
</dbReference>
<comment type="caution">
    <text evidence="1">The sequence shown here is derived from an EMBL/GenBank/DDBJ whole genome shotgun (WGS) entry which is preliminary data.</text>
</comment>
<dbReference type="Proteomes" id="UP000248706">
    <property type="component" value="Unassembled WGS sequence"/>
</dbReference>
<keyword evidence="2" id="KW-1185">Reference proteome</keyword>
<sequence length="215" mass="24807">MGLPVSPPSTQELEAVYQRLLAQDPTAPDDFAELVLDPLTAQLRLRYTYVPDYQLIRDAVTDSLLTFLEHPERYRPERGSLWHYLVMNAEGDLRNALSQYQREQQRQIPLSAVALALSPGNSSIEEVRPWQEAEARLALSAPPLQALLQRLRSETFTPSEWRIVVLMLQGERRTGVYAAELGLTHLSIEEQRKQVKRVKDRLRLRLKRHGVRFDE</sequence>
<dbReference type="AlphaFoldDB" id="A0A328VGN3"/>
<gene>
    <name evidence="1" type="ORF">A4R35_02190</name>
</gene>
<organism evidence="1 2">
    <name type="scientific">Thermogemmatispora tikiterensis</name>
    <dbReference type="NCBI Taxonomy" id="1825093"/>
    <lineage>
        <taxon>Bacteria</taxon>
        <taxon>Bacillati</taxon>
        <taxon>Chloroflexota</taxon>
        <taxon>Ktedonobacteria</taxon>
        <taxon>Thermogemmatisporales</taxon>
        <taxon>Thermogemmatisporaceae</taxon>
        <taxon>Thermogemmatispora</taxon>
    </lineage>
</organism>
<name>A0A328VGN3_9CHLR</name>
<reference evidence="1 2" key="1">
    <citation type="submission" date="2016-08" db="EMBL/GenBank/DDBJ databases">
        <title>Analysis of Carbohydrate Active Enzymes in Thermogemmatispora T81 Reveals Carbohydrate Degradation Ability.</title>
        <authorList>
            <person name="Tomazini A."/>
            <person name="Lal S."/>
            <person name="Stott M."/>
            <person name="Henrissat B."/>
            <person name="Polikarpov I."/>
            <person name="Sparling R."/>
            <person name="Levin D.B."/>
        </authorList>
    </citation>
    <scope>NUCLEOTIDE SEQUENCE [LARGE SCALE GENOMIC DNA]</scope>
    <source>
        <strain evidence="1 2">T81</strain>
    </source>
</reference>
<protein>
    <submittedName>
        <fullName evidence="1">Uncharacterized protein</fullName>
    </submittedName>
</protein>
<evidence type="ECO:0000313" key="1">
    <source>
        <dbReference type="EMBL" id="RAQ94324.1"/>
    </source>
</evidence>
<evidence type="ECO:0000313" key="2">
    <source>
        <dbReference type="Proteomes" id="UP000248706"/>
    </source>
</evidence>
<dbReference type="EMBL" id="MCIF01000002">
    <property type="protein sequence ID" value="RAQ94324.1"/>
    <property type="molecule type" value="Genomic_DNA"/>
</dbReference>
<proteinExistence type="predicted"/>
<accession>A0A328VGN3</accession>